<keyword evidence="3" id="KW-1185">Reference proteome</keyword>
<dbReference type="Gene3D" id="3.10.450.710">
    <property type="entry name" value="Tgt2/MlaC"/>
    <property type="match status" value="1"/>
</dbReference>
<organism evidence="2 3">
    <name type="scientific">Cardiobacterium valvarum</name>
    <dbReference type="NCBI Taxonomy" id="194702"/>
    <lineage>
        <taxon>Bacteria</taxon>
        <taxon>Pseudomonadati</taxon>
        <taxon>Pseudomonadota</taxon>
        <taxon>Gammaproteobacteria</taxon>
        <taxon>Cardiobacteriales</taxon>
        <taxon>Cardiobacteriaceae</taxon>
        <taxon>Cardiobacterium</taxon>
    </lineage>
</organism>
<keyword evidence="1" id="KW-0732">Signal</keyword>
<reference evidence="2 3" key="1">
    <citation type="submission" date="2018-06" db="EMBL/GenBank/DDBJ databases">
        <authorList>
            <consortium name="Pathogen Informatics"/>
            <person name="Doyle S."/>
        </authorList>
    </citation>
    <scope>NUCLEOTIDE SEQUENCE [LARGE SCALE GENOMIC DNA]</scope>
    <source>
        <strain evidence="2 3">NCTC13294</strain>
    </source>
</reference>
<proteinExistence type="predicted"/>
<dbReference type="InterPro" id="IPR008869">
    <property type="entry name" value="MlaC/ttg2D"/>
</dbReference>
<gene>
    <name evidence="2" type="ORF">NCTC13294_00313</name>
</gene>
<dbReference type="PIRSF" id="PIRSF004649">
    <property type="entry name" value="MlaC"/>
    <property type="match status" value="1"/>
</dbReference>
<evidence type="ECO:0000313" key="3">
    <source>
        <dbReference type="Proteomes" id="UP000254572"/>
    </source>
</evidence>
<name>A0A381DZ76_9GAMM</name>
<evidence type="ECO:0000313" key="2">
    <source>
        <dbReference type="EMBL" id="SUX18613.1"/>
    </source>
</evidence>
<dbReference type="InterPro" id="IPR042245">
    <property type="entry name" value="Tgt2/MlaC_sf"/>
</dbReference>
<dbReference type="OrthoDB" id="9787053at2"/>
<dbReference type="Proteomes" id="UP000254572">
    <property type="component" value="Unassembled WGS sequence"/>
</dbReference>
<protein>
    <submittedName>
        <fullName evidence="2">ABC transporter periplasmic binding protein MlaC</fullName>
    </submittedName>
</protein>
<dbReference type="Pfam" id="PF05494">
    <property type="entry name" value="MlaC"/>
    <property type="match status" value="1"/>
</dbReference>
<dbReference type="RefSeq" id="WP_115610629.1">
    <property type="nucleotide sequence ID" value="NZ_JBHLZC010000001.1"/>
</dbReference>
<dbReference type="AlphaFoldDB" id="A0A381DZ76"/>
<sequence length="207" mass="23396">MKKFLMTLALSATAFAAFAAQPTTDDARSLVEQQAKIVLTNLNANQAHYQSDPAAFSALIRNEVLPYMDFELMSQVVLGRHWREANAQQKTDFTAAFRDLLVRVYSRGWTNYAGTPVEEAVKVLSATPVDKYQRTDTRIQVRDKNGKQAIVVFSLRFKNGQWKIYDVSFENVSILSSYRNSFDSEINQGGLDKLIAKIKTMKGDEKL</sequence>
<dbReference type="PANTHER" id="PTHR36573:SF1">
    <property type="entry name" value="INTERMEMBRANE PHOSPHOLIPID TRANSPORT SYSTEM BINDING PROTEIN MLAC"/>
    <property type="match status" value="1"/>
</dbReference>
<dbReference type="PANTHER" id="PTHR36573">
    <property type="entry name" value="INTERMEMBRANE PHOSPHOLIPID TRANSPORT SYSTEM BINDING PROTEIN MLAC"/>
    <property type="match status" value="1"/>
</dbReference>
<dbReference type="EMBL" id="UFUW01000001">
    <property type="protein sequence ID" value="SUX18613.1"/>
    <property type="molecule type" value="Genomic_DNA"/>
</dbReference>
<feature type="signal peptide" evidence="1">
    <location>
        <begin position="1"/>
        <end position="19"/>
    </location>
</feature>
<feature type="chain" id="PRO_5016846317" evidence="1">
    <location>
        <begin position="20"/>
        <end position="207"/>
    </location>
</feature>
<accession>A0A381DZ76</accession>
<evidence type="ECO:0000256" key="1">
    <source>
        <dbReference type="SAM" id="SignalP"/>
    </source>
</evidence>